<proteinExistence type="predicted"/>
<sequence length="73" mass="8573">MKKFTTLGEYWMLAATESYRKAKKTKQCYGKKSEGDILYCTVHDGMPHVTPRGKTFKRLMDIEWNARLERVAK</sequence>
<dbReference type="KEGG" id="vg:26626558"/>
<dbReference type="RefSeq" id="YP_009199368.1">
    <property type="nucleotide sequence ID" value="NC_028808.2"/>
</dbReference>
<dbReference type="EMBL" id="KT454805">
    <property type="protein sequence ID" value="ALH47008.1"/>
    <property type="molecule type" value="Genomic_DNA"/>
</dbReference>
<keyword evidence="2" id="KW-1185">Reference proteome</keyword>
<dbReference type="Proteomes" id="UP000202424">
    <property type="component" value="Segment"/>
</dbReference>
<name>A0A0N9SJQ6_9CAUD</name>
<protein>
    <submittedName>
        <fullName evidence="1">Uncharacterized protein</fullName>
    </submittedName>
</protein>
<dbReference type="OrthoDB" id="22222at10239"/>
<organism evidence="1 2">
    <name type="scientific">Escherichia phage phiSUSP1</name>
    <dbReference type="NCBI Taxonomy" id="1718606"/>
    <lineage>
        <taxon>Viruses</taxon>
        <taxon>Duplodnaviria</taxon>
        <taxon>Heunggongvirae</taxon>
        <taxon>Uroviricota</taxon>
        <taxon>Caudoviricetes</taxon>
        <taxon>Andersonviridae</taxon>
        <taxon>Ounavirinae</taxon>
        <taxon>Mooglevirus</taxon>
        <taxon>Mooglevirus susp1</taxon>
        <taxon>Suspvirus SUSP1</taxon>
    </lineage>
</organism>
<evidence type="ECO:0000313" key="2">
    <source>
        <dbReference type="Proteomes" id="UP000202424"/>
    </source>
</evidence>
<evidence type="ECO:0000313" key="1">
    <source>
        <dbReference type="EMBL" id="ALH47008.1"/>
    </source>
</evidence>
<accession>A0A0N9SJQ6</accession>
<reference evidence="1 2" key="1">
    <citation type="journal article" date="2017" name="MBio">
        <title>Novel 'Superspreader' Bacteriophages Promote Horizontal Gene Transfer by Transformation.</title>
        <authorList>
            <person name="Keen E.C."/>
            <person name="Bliskovsky V.V."/>
            <person name="Malagon F."/>
            <person name="Baker J.D."/>
            <person name="Prince J.S."/>
            <person name="Klaus J.S."/>
            <person name="Adhya S.L."/>
        </authorList>
    </citation>
    <scope>NUCLEOTIDE SEQUENCE [LARGE SCALE GENOMIC DNA]</scope>
</reference>
<dbReference type="GeneID" id="26626558"/>